<keyword evidence="5" id="KW-1185">Reference proteome</keyword>
<evidence type="ECO:0000313" key="5">
    <source>
        <dbReference type="Proteomes" id="UP000307657"/>
    </source>
</evidence>
<dbReference type="InterPro" id="IPR016192">
    <property type="entry name" value="APOBEC/CMP_deaminase_Zn-bd"/>
</dbReference>
<dbReference type="GO" id="GO:0008270">
    <property type="term" value="F:zinc ion binding"/>
    <property type="evidence" value="ECO:0007669"/>
    <property type="project" value="InterPro"/>
</dbReference>
<dbReference type="Pfam" id="PF00383">
    <property type="entry name" value="dCMP_cyt_deam_1"/>
    <property type="match status" value="1"/>
</dbReference>
<evidence type="ECO:0000313" key="4">
    <source>
        <dbReference type="EMBL" id="TJY38058.1"/>
    </source>
</evidence>
<dbReference type="Proteomes" id="UP000307657">
    <property type="component" value="Unassembled WGS sequence"/>
</dbReference>
<dbReference type="SUPFAM" id="SSF53927">
    <property type="entry name" value="Cytidine deaminase-like"/>
    <property type="match status" value="1"/>
</dbReference>
<proteinExistence type="predicted"/>
<dbReference type="EMBL" id="SUPL01000001">
    <property type="protein sequence ID" value="TJY38058.1"/>
    <property type="molecule type" value="Genomic_DNA"/>
</dbReference>
<evidence type="ECO:0000256" key="2">
    <source>
        <dbReference type="ARBA" id="ARBA00022833"/>
    </source>
</evidence>
<accession>A0A4U0F1C0</accession>
<gene>
    <name evidence="4" type="ORF">E5167_02025</name>
</gene>
<dbReference type="OrthoDB" id="9802676at2"/>
<dbReference type="PROSITE" id="PS00903">
    <property type="entry name" value="CYT_DCMP_DEAMINASES_1"/>
    <property type="match status" value="1"/>
</dbReference>
<feature type="domain" description="CMP/dCMP-type deaminase" evidence="3">
    <location>
        <begin position="32"/>
        <end position="145"/>
    </location>
</feature>
<sequence>MVQMNIQTKFLMLLIILVTLTNCRNKQNEVMPLDMNGVKEAINVAKQAKEKGNLPYGSVLTDANGKVLLKGENTINTDNDCLAHAEINLIREACKLYDYKFLNSCVIYTSDEPCAMCSSAIYWSGIGKLVFGLSKKTFYDSFGRENPNWVFELGSREVFSKGGRKVKVVGPMLEDDVLKIHKIN</sequence>
<evidence type="ECO:0000256" key="1">
    <source>
        <dbReference type="ARBA" id="ARBA00022723"/>
    </source>
</evidence>
<dbReference type="InterPro" id="IPR016193">
    <property type="entry name" value="Cytidine_deaminase-like"/>
</dbReference>
<keyword evidence="1" id="KW-0479">Metal-binding</keyword>
<keyword evidence="2" id="KW-0862">Zinc</keyword>
<reference evidence="4 5" key="1">
    <citation type="submission" date="2019-04" db="EMBL/GenBank/DDBJ databases">
        <title>Lacinutrix sp. nov., isolated from marine water.</title>
        <authorList>
            <person name="Kim W."/>
        </authorList>
    </citation>
    <scope>NUCLEOTIDE SEQUENCE [LARGE SCALE GENOMIC DNA]</scope>
    <source>
        <strain evidence="4 5">CAU 1491</strain>
    </source>
</reference>
<organism evidence="4 5">
    <name type="scientific">Pontimicrobium aquaticum</name>
    <dbReference type="NCBI Taxonomy" id="2565367"/>
    <lineage>
        <taxon>Bacteria</taxon>
        <taxon>Pseudomonadati</taxon>
        <taxon>Bacteroidota</taxon>
        <taxon>Flavobacteriia</taxon>
        <taxon>Flavobacteriales</taxon>
        <taxon>Flavobacteriaceae</taxon>
        <taxon>Pontimicrobium</taxon>
    </lineage>
</organism>
<dbReference type="GO" id="GO:0016787">
    <property type="term" value="F:hydrolase activity"/>
    <property type="evidence" value="ECO:0007669"/>
    <property type="project" value="InterPro"/>
</dbReference>
<dbReference type="InterPro" id="IPR002125">
    <property type="entry name" value="CMP_dCMP_dom"/>
</dbReference>
<evidence type="ECO:0000259" key="3">
    <source>
        <dbReference type="PROSITE" id="PS51747"/>
    </source>
</evidence>
<dbReference type="PANTHER" id="PTHR11079:SF162">
    <property type="entry name" value="RIBOFLAVIN BIOSYNTHESIS PROTEIN PYRD, CHLOROPLASTIC"/>
    <property type="match status" value="1"/>
</dbReference>
<name>A0A4U0F1C0_9FLAO</name>
<dbReference type="Gene3D" id="3.40.140.10">
    <property type="entry name" value="Cytidine Deaminase, domain 2"/>
    <property type="match status" value="1"/>
</dbReference>
<protein>
    <submittedName>
        <fullName evidence="4">Nucleoside deaminase</fullName>
    </submittedName>
</protein>
<dbReference type="PANTHER" id="PTHR11079">
    <property type="entry name" value="CYTOSINE DEAMINASE FAMILY MEMBER"/>
    <property type="match status" value="1"/>
</dbReference>
<dbReference type="AlphaFoldDB" id="A0A4U0F1C0"/>
<comment type="caution">
    <text evidence="4">The sequence shown here is derived from an EMBL/GenBank/DDBJ whole genome shotgun (WGS) entry which is preliminary data.</text>
</comment>
<dbReference type="PROSITE" id="PS51747">
    <property type="entry name" value="CYT_DCMP_DEAMINASES_2"/>
    <property type="match status" value="1"/>
</dbReference>
<dbReference type="CDD" id="cd01285">
    <property type="entry name" value="nucleoside_deaminase"/>
    <property type="match status" value="1"/>
</dbReference>